<reference evidence="1 2" key="1">
    <citation type="submission" date="2012-03" db="EMBL/GenBank/DDBJ databases">
        <title>The Genome Sequence of Bartonella washoensis 085-0475.</title>
        <authorList>
            <consortium name="The Broad Institute Genome Sequencing Platform"/>
            <consortium name="The Broad Institute Genome Sequencing Center for Infectious Disease"/>
            <person name="Feldgarden M."/>
            <person name="Kirby J."/>
            <person name="Kosoy M."/>
            <person name="Birtles R."/>
            <person name="Probert W.S."/>
            <person name="Chiaraviglio L."/>
            <person name="Young S.K."/>
            <person name="Zeng Q."/>
            <person name="Gargeya S."/>
            <person name="Fitzgerald M."/>
            <person name="Haas B."/>
            <person name="Abouelleil A."/>
            <person name="Alvarado L."/>
            <person name="Arachchi H.M."/>
            <person name="Berlin A."/>
            <person name="Chapman S.B."/>
            <person name="Gearin G."/>
            <person name="Goldberg J."/>
            <person name="Griggs A."/>
            <person name="Gujja S."/>
            <person name="Hansen M."/>
            <person name="Heiman D."/>
            <person name="Howarth C."/>
            <person name="Larimer J."/>
            <person name="Lui A."/>
            <person name="MacDonald P.J.P."/>
            <person name="McCowen C."/>
            <person name="Montmayeur A."/>
            <person name="Murphy C."/>
            <person name="Neiman D."/>
            <person name="Pearson M."/>
            <person name="Priest M."/>
            <person name="Roberts A."/>
            <person name="Saif S."/>
            <person name="Shea T."/>
            <person name="Sisk P."/>
            <person name="Stolte C."/>
            <person name="Sykes S."/>
            <person name="Wortman J."/>
            <person name="Nusbaum C."/>
            <person name="Birren B."/>
        </authorList>
    </citation>
    <scope>NUCLEOTIDE SEQUENCE [LARGE SCALE GENOMIC DNA]</scope>
    <source>
        <strain evidence="1 2">085-0475</strain>
    </source>
</reference>
<name>J0QL88_9HYPH</name>
<dbReference type="AlphaFoldDB" id="J0QL88"/>
<dbReference type="EMBL" id="AILX01000019">
    <property type="protein sequence ID" value="EJF83734.1"/>
    <property type="molecule type" value="Genomic_DNA"/>
</dbReference>
<accession>J0QL88</accession>
<dbReference type="OrthoDB" id="7926667at2"/>
<comment type="caution">
    <text evidence="1">The sequence shown here is derived from an EMBL/GenBank/DDBJ whole genome shotgun (WGS) entry which is preliminary data.</text>
</comment>
<evidence type="ECO:0000313" key="2">
    <source>
        <dbReference type="Proteomes" id="UP000002646"/>
    </source>
</evidence>
<organism evidence="1 2">
    <name type="scientific">Cardidatus Bartonella washoeensis 085-0475</name>
    <dbReference type="NCBI Taxonomy" id="1094564"/>
    <lineage>
        <taxon>Bacteria</taxon>
        <taxon>Pseudomonadati</taxon>
        <taxon>Pseudomonadota</taxon>
        <taxon>Alphaproteobacteria</taxon>
        <taxon>Hyphomicrobiales</taxon>
        <taxon>Bartonellaceae</taxon>
        <taxon>Bartonella</taxon>
    </lineage>
</organism>
<protein>
    <submittedName>
        <fullName evidence="1">Uncharacterized protein</fullName>
    </submittedName>
</protein>
<proteinExistence type="predicted"/>
<dbReference type="Proteomes" id="UP000002646">
    <property type="component" value="Unassembled WGS sequence"/>
</dbReference>
<dbReference type="RefSeq" id="WP_006926082.1">
    <property type="nucleotide sequence ID" value="NZ_JH725102.1"/>
</dbReference>
<dbReference type="PATRIC" id="fig|1094564.3.peg.1480"/>
<dbReference type="STRING" id="1094564.MCW_01283"/>
<gene>
    <name evidence="1" type="ORF">MCW_01283</name>
</gene>
<sequence length="113" mass="12472">MRIAKTGGKEEREEGYDVYDDSEVLTMGSATALLKSSWGRWSVEIKGQGGSLATLFLADREVQFLYNDEISEDFSQFDHGLLIMTGIFAAACQAISPDNSQILPVSSTFEFYA</sequence>
<dbReference type="HOGENOM" id="CLU_2128581_0_0_5"/>
<evidence type="ECO:0000313" key="1">
    <source>
        <dbReference type="EMBL" id="EJF83734.1"/>
    </source>
</evidence>